<dbReference type="KEGG" id="dfa:DFA_09704"/>
<dbReference type="Pfam" id="PF14765">
    <property type="entry name" value="PS-DH"/>
    <property type="match status" value="1"/>
</dbReference>
<evidence type="ECO:0000256" key="3">
    <source>
        <dbReference type="ARBA" id="ARBA00022553"/>
    </source>
</evidence>
<dbReference type="CDD" id="cd00833">
    <property type="entry name" value="PKS"/>
    <property type="match status" value="1"/>
</dbReference>
<evidence type="ECO:0000313" key="10">
    <source>
        <dbReference type="EMBL" id="EGG16032.1"/>
    </source>
</evidence>
<dbReference type="RefSeq" id="XP_004352357.1">
    <property type="nucleotide sequence ID" value="XM_004352305.1"/>
</dbReference>
<name>F4Q8D2_CACFS</name>
<dbReference type="Gene3D" id="3.90.180.10">
    <property type="entry name" value="Medium-chain alcohol dehydrogenases, catalytic domain"/>
    <property type="match status" value="1"/>
</dbReference>
<evidence type="ECO:0000313" key="11">
    <source>
        <dbReference type="Proteomes" id="UP000007797"/>
    </source>
</evidence>
<dbReference type="GO" id="GO:0004315">
    <property type="term" value="F:3-oxoacyl-[acyl-carrier-protein] synthase activity"/>
    <property type="evidence" value="ECO:0007669"/>
    <property type="project" value="InterPro"/>
</dbReference>
<dbReference type="InterPro" id="IPR057326">
    <property type="entry name" value="KR_dom"/>
</dbReference>
<dbReference type="Gene3D" id="3.10.129.110">
    <property type="entry name" value="Polyketide synthase dehydratase"/>
    <property type="match status" value="1"/>
</dbReference>
<dbReference type="InterPro" id="IPR049900">
    <property type="entry name" value="PKS_mFAS_DH"/>
</dbReference>
<feature type="compositionally biased region" description="Low complexity" evidence="6">
    <location>
        <begin position="1"/>
        <end position="11"/>
    </location>
</feature>
<dbReference type="SUPFAM" id="SSF55048">
    <property type="entry name" value="Probable ACP-binding domain of malonyl-CoA ACP transacylase"/>
    <property type="match status" value="1"/>
</dbReference>
<evidence type="ECO:0000256" key="6">
    <source>
        <dbReference type="SAM" id="MobiDB-lite"/>
    </source>
</evidence>
<dbReference type="PANTHER" id="PTHR45681:SF6">
    <property type="entry name" value="POLYKETIDE SYNTHASE 37"/>
    <property type="match status" value="1"/>
</dbReference>
<dbReference type="CDD" id="cd05195">
    <property type="entry name" value="enoyl_red"/>
    <property type="match status" value="1"/>
</dbReference>
<feature type="domain" description="Ketosynthase family 3 (KS3)" evidence="8">
    <location>
        <begin position="27"/>
        <end position="450"/>
    </location>
</feature>
<feature type="domain" description="Carrier" evidence="7">
    <location>
        <begin position="2293"/>
        <end position="2371"/>
    </location>
</feature>
<comment type="cofactor">
    <cofactor evidence="1">
        <name>pantetheine 4'-phosphate</name>
        <dbReference type="ChEBI" id="CHEBI:47942"/>
    </cofactor>
</comment>
<dbReference type="Gene3D" id="3.40.366.10">
    <property type="entry name" value="Malonyl-Coenzyme A Acyl Carrier Protein, domain 2"/>
    <property type="match status" value="1"/>
</dbReference>
<protein>
    <recommendedName>
        <fullName evidence="12">Polyketide synthase</fullName>
    </recommendedName>
</protein>
<feature type="active site" description="Proton donor; for dehydratase activity" evidence="5">
    <location>
        <position position="1144"/>
    </location>
</feature>
<dbReference type="Pfam" id="PF08240">
    <property type="entry name" value="ADH_N"/>
    <property type="match status" value="1"/>
</dbReference>
<dbReference type="PROSITE" id="PS50075">
    <property type="entry name" value="CARRIER"/>
    <property type="match status" value="1"/>
</dbReference>
<dbReference type="PROSITE" id="PS52019">
    <property type="entry name" value="PKS_MFAS_DH"/>
    <property type="match status" value="1"/>
</dbReference>
<accession>F4Q8D2</accession>
<dbReference type="InterPro" id="IPR009081">
    <property type="entry name" value="PP-bd_ACP"/>
</dbReference>
<dbReference type="SUPFAM" id="SSF50129">
    <property type="entry name" value="GroES-like"/>
    <property type="match status" value="1"/>
</dbReference>
<dbReference type="Proteomes" id="UP000007797">
    <property type="component" value="Unassembled WGS sequence"/>
</dbReference>
<dbReference type="GO" id="GO:0006633">
    <property type="term" value="P:fatty acid biosynthetic process"/>
    <property type="evidence" value="ECO:0007669"/>
    <property type="project" value="InterPro"/>
</dbReference>
<dbReference type="InterPro" id="IPR032821">
    <property type="entry name" value="PKS_assoc"/>
</dbReference>
<dbReference type="Pfam" id="PF23297">
    <property type="entry name" value="ACP_SdgA_C"/>
    <property type="match status" value="1"/>
</dbReference>
<keyword evidence="4" id="KW-0808">Transferase</keyword>
<dbReference type="InterPro" id="IPR036291">
    <property type="entry name" value="NAD(P)-bd_dom_sf"/>
</dbReference>
<dbReference type="PANTHER" id="PTHR45681">
    <property type="entry name" value="POLYKETIDE SYNTHASE 44-RELATED"/>
    <property type="match status" value="1"/>
</dbReference>
<dbReference type="PROSITE" id="PS52004">
    <property type="entry name" value="KS3_2"/>
    <property type="match status" value="1"/>
</dbReference>
<dbReference type="InterPro" id="IPR049551">
    <property type="entry name" value="PKS_DH_C"/>
</dbReference>
<dbReference type="SUPFAM" id="SSF51735">
    <property type="entry name" value="NAD(P)-binding Rossmann-fold domains"/>
    <property type="match status" value="2"/>
</dbReference>
<dbReference type="InterPro" id="IPR001227">
    <property type="entry name" value="Ac_transferase_dom_sf"/>
</dbReference>
<keyword evidence="2" id="KW-0596">Phosphopantetheine</keyword>
<evidence type="ECO:0000259" key="9">
    <source>
        <dbReference type="PROSITE" id="PS52019"/>
    </source>
</evidence>
<feature type="domain" description="PKS/mFAS DH" evidence="9">
    <location>
        <begin position="938"/>
        <end position="1236"/>
    </location>
</feature>
<keyword evidence="3" id="KW-0597">Phosphoprotein</keyword>
<feature type="active site" description="Proton acceptor; for dehydratase activity" evidence="5">
    <location>
        <position position="976"/>
    </location>
</feature>
<dbReference type="SUPFAM" id="SSF53901">
    <property type="entry name" value="Thiolase-like"/>
    <property type="match status" value="1"/>
</dbReference>
<dbReference type="InterPro" id="IPR013968">
    <property type="entry name" value="PKS_KR"/>
</dbReference>
<evidence type="ECO:0000256" key="2">
    <source>
        <dbReference type="ARBA" id="ARBA00022450"/>
    </source>
</evidence>
<dbReference type="Pfam" id="PF00698">
    <property type="entry name" value="Acyl_transf_1"/>
    <property type="match status" value="1"/>
</dbReference>
<dbReference type="SMART" id="SM00827">
    <property type="entry name" value="PKS_AT"/>
    <property type="match status" value="1"/>
</dbReference>
<dbReference type="Gene3D" id="3.30.70.3290">
    <property type="match status" value="1"/>
</dbReference>
<dbReference type="Gene3D" id="1.10.1200.10">
    <property type="entry name" value="ACP-like"/>
    <property type="match status" value="1"/>
</dbReference>
<organism evidence="10 11">
    <name type="scientific">Cavenderia fasciculata</name>
    <name type="common">Slime mold</name>
    <name type="synonym">Dictyostelium fasciculatum</name>
    <dbReference type="NCBI Taxonomy" id="261658"/>
    <lineage>
        <taxon>Eukaryota</taxon>
        <taxon>Amoebozoa</taxon>
        <taxon>Evosea</taxon>
        <taxon>Eumycetozoa</taxon>
        <taxon>Dictyostelia</taxon>
        <taxon>Acytosteliales</taxon>
        <taxon>Cavenderiaceae</taxon>
        <taxon>Cavenderia</taxon>
    </lineage>
</organism>
<dbReference type="InterPro" id="IPR013154">
    <property type="entry name" value="ADH-like_N"/>
</dbReference>
<dbReference type="InterPro" id="IPR016035">
    <property type="entry name" value="Acyl_Trfase/lysoPLipase"/>
</dbReference>
<dbReference type="SMART" id="SM00822">
    <property type="entry name" value="PKS_KR"/>
    <property type="match status" value="1"/>
</dbReference>
<dbReference type="EMBL" id="GL883025">
    <property type="protein sequence ID" value="EGG16032.1"/>
    <property type="molecule type" value="Genomic_DNA"/>
</dbReference>
<dbReference type="SUPFAM" id="SSF52151">
    <property type="entry name" value="FabD/lysophospholipase-like"/>
    <property type="match status" value="1"/>
</dbReference>
<dbReference type="InterPro" id="IPR036736">
    <property type="entry name" value="ACP-like_sf"/>
</dbReference>
<dbReference type="InterPro" id="IPR014030">
    <property type="entry name" value="Ketoacyl_synth_N"/>
</dbReference>
<evidence type="ECO:0000259" key="8">
    <source>
        <dbReference type="PROSITE" id="PS52004"/>
    </source>
</evidence>
<proteinExistence type="predicted"/>
<feature type="region of interest" description="N-terminal hotdog fold" evidence="5">
    <location>
        <begin position="938"/>
        <end position="1064"/>
    </location>
</feature>
<dbReference type="InterPro" id="IPR050444">
    <property type="entry name" value="Polyketide_Synthase"/>
</dbReference>
<evidence type="ECO:0000256" key="5">
    <source>
        <dbReference type="PROSITE-ProRule" id="PRU01363"/>
    </source>
</evidence>
<evidence type="ECO:0008006" key="12">
    <source>
        <dbReference type="Google" id="ProtNLM"/>
    </source>
</evidence>
<dbReference type="Pfam" id="PF02801">
    <property type="entry name" value="Ketoacyl-synt_C"/>
    <property type="match status" value="1"/>
</dbReference>
<evidence type="ECO:0000256" key="1">
    <source>
        <dbReference type="ARBA" id="ARBA00001957"/>
    </source>
</evidence>
<dbReference type="InterPro" id="IPR016039">
    <property type="entry name" value="Thiolase-like"/>
</dbReference>
<feature type="region of interest" description="Disordered" evidence="6">
    <location>
        <begin position="1"/>
        <end position="22"/>
    </location>
</feature>
<dbReference type="OrthoDB" id="329835at2759"/>
<gene>
    <name evidence="10" type="ORF">DFA_09704</name>
</gene>
<sequence length="2372" mass="264532">MSIENNNNNNNHTDDKQQQQPEHNIDEDGVALIGIGCRFPGGSTTPQQFYDQLLGGLDGISSVTAERWSKSFQDQGFVATDRGGFLDWSQWTNFDNSFFGILPKEATLVDPQVRLYLQVIWEALEDAHIDPATVRGSTTSTFLGQMYDSILNMQNRDLTTMSHSARFGRSDSSIKASYHYDFRGESVAVDTACSSSMIAILMGVDTIRSGKSDISIVAGVNATLEPTVSTSFTYMNMLGKKGLCASFDESAEGYARSEGLGVLVLKRLSKAIADNDNIYCVVKGGSSNVDGNFDKPSPSAPSAAAQEVNTRQALKNVGLTPSDIYYVECHGTGTPTGDPMEMSSITKIFRGSHTKDEPLRIGSVKSNIGHTESAAAVASLIKCAMMIKNKMLVKNINFKKLNPKIDLLDGEIKIVLENEPIPTYYDDKLIRMGINSFGITGSNSHLIIEEFKSQKKLNVKDQEENNNTIEKIDYLIPFSANTKKSMDKYIELVKNNIDDYKEKVRFEDFVKTQSLKTRHPSCQKVIVASDWESFKESSRIYERQQTFASNMSQLNKKKVPQVVMVFCGQGAQWSGMGEKLYANENVFRQAVDQVDQILSQHYQYSIIAKLRLADSQQIHHPILAQPSTFIIQVALVQLYKHFGVTPQIVIGHSFGDVTAAWCSGIISLEEACRIVYVRSVAQNDTIGSGRMLSVSLSVEQYNERFQSSSFNDVSIACYNAADSIVLAGNEDQLRSIDQQLKNDNIFSAFLGTPCAFHTDKQDATKEYIFSKLEHINYQQSTPSIKYYSTSTSQLINSSTEFNAQYIFDNLRHPVLFQQSINNIIANEHDINDNSSSSSFIYLEIAPHTTLSFYLKTLLSAQQNTTIMSPLNRKKDEVECIQSCLSQLYFGNVNVDFLNQASSSSSSSDNEWKDRSRLLPRYQWDAEYHWDEQPSYKKIRLGGVSTTILGIRESPSLFVYEAGIDVNRPSYQYLKGHKVKGKYLFPGTGYIENILTAWPGKDITIHNLNFINPFFLKEGVESKLKTTFTSYSATEYQVKAEFLDNASSKWIKASVGRISVRNPSTPKKKYPSVEQLRKDTYNVATRTSTDVYDKLIKLGLPYGETFRRVLQIQLNKDRGLLSEVDVQPRNHFEEENTVFNASVLDCILHAGLTNFQGEGPNSEKVFERVQGAQFFANNIPKSGTVKTLFSISERGSQNIQRGNEHVAKGHHIIDQDGNILANCGSLVTTSLTKVCKIHQAKFPVKHIKESVPQPKNSPSLVVVNNDDKGDVVSLVQSFIKSAKSSSHKVIRILYCMAQENEMLAFDIVTMMKASLENDNSIAVIDYNIIDRVGDMDSYFPNFNHDKISMKLTKDIDLGENLTEQGFLASCYDLILTTTGDLKQQQQQFHQLLNPNGHLIILNNQKQPTAVAVEHQVDESQQSVAENNNSNNQLEEIKSNLIDQFIHVSQNNNLLISRKPSIFEMELEKIDHILFITPSSSSSSEETQKLSTKLIQQANLITHDISFFSSSDIMDDKKNQQLIDAIGYSEDKKVVVIDLSTLDPMNVGNLVSKSMEYLRLQQIIRREKLQIKLISLRTSTLNDCLSPITREFNYKSGNGLFSFESLALSISKDACNHVSIKQILQISNYHALGEGEFKLELDENEMVQANVERLIYARDVLKPDSRFTVTDPKELVIKFEKDSRYHLRSKQEVLTGDQVEIKVMAASLNFKDCLILDGGVPQSLFPSGDVYDPPFGQDCAGIVTRVGPNVTKFKVGDEVYGAASGSFTSHVMTDQSVQSIGPIPKGMSYADAASIVTTMGTAHHALYKKGNISPDDSVIIHSASGGVGLAALNILKTMGHRGKVFATIGSAGDKMEYLKDTYGSFITAILLSSDFTQDVLDMTDGEGVQYILNTLDHSRMQDNFSALSPSGTILDLSIDQFANLDNIGTHMLRYQRAYIAIHFSKNHYSSLCAVQEMFSLGLQVPPIKLFPCQDITKAMDHMKSRTHIGKVILDFEHIERDLLPSLQDAGKSEAIVERHSYELDGVQGTLMMTGQTGVAAECLYYLIKHAPKLSNIIIVTHSKPKFEMQWLMHTIQSQYPHLTLHFVQCDVSNYDQLKSSIKQLYESNTKIEPVKVLLHCANQYMATAADDINLQDHQRALSAKAIGAWNLHHLFEELGWKLNHFHLFSSMAQYLVKGNTSYGVGNAFLDGLARHRRECGLEGTAIAWGSIGSAGQVAIHQGSNASLSSTGLVLLPLSYVYGVLRSSFINQTTPLTRTICGNVSPRKFVEALPFLEHALTQYLPIHNKKSMMGGGDANSTENKIITHIAETLSIERSLLSPDTKLKDYGVDSMVSIQLKTWIDQEFGKTQIINHSQISNGSINSIIETIQRSKN</sequence>
<dbReference type="PROSITE" id="PS00606">
    <property type="entry name" value="KS3_1"/>
    <property type="match status" value="1"/>
</dbReference>
<dbReference type="InterPro" id="IPR014031">
    <property type="entry name" value="Ketoacyl_synth_C"/>
</dbReference>
<evidence type="ECO:0000259" key="7">
    <source>
        <dbReference type="PROSITE" id="PS50075"/>
    </source>
</evidence>
<dbReference type="Pfam" id="PF13602">
    <property type="entry name" value="ADH_zinc_N_2"/>
    <property type="match status" value="1"/>
</dbReference>
<dbReference type="STRING" id="1054147.F4Q8D2"/>
<dbReference type="InterPro" id="IPR018201">
    <property type="entry name" value="Ketoacyl_synth_AS"/>
</dbReference>
<dbReference type="InterPro" id="IPR020843">
    <property type="entry name" value="ER"/>
</dbReference>
<dbReference type="Pfam" id="PF00109">
    <property type="entry name" value="ketoacyl-synt"/>
    <property type="match status" value="1"/>
</dbReference>
<dbReference type="SMART" id="SM00825">
    <property type="entry name" value="PKS_KS"/>
    <property type="match status" value="1"/>
</dbReference>
<dbReference type="FunFam" id="3.40.366.10:FF:000002">
    <property type="entry name" value="Probable polyketide synthase 2"/>
    <property type="match status" value="1"/>
</dbReference>
<dbReference type="InterPro" id="IPR042104">
    <property type="entry name" value="PKS_dehydratase_sf"/>
</dbReference>
<dbReference type="Gene3D" id="3.40.50.720">
    <property type="entry name" value="NAD(P)-binding Rossmann-like Domain"/>
    <property type="match status" value="2"/>
</dbReference>
<dbReference type="GeneID" id="14867929"/>
<keyword evidence="11" id="KW-1185">Reference proteome</keyword>
<dbReference type="Gene3D" id="3.40.47.10">
    <property type="match status" value="1"/>
</dbReference>
<reference evidence="11" key="1">
    <citation type="journal article" date="2011" name="Genome Res.">
        <title>Phylogeny-wide analysis of social amoeba genomes highlights ancient origins for complex intercellular communication.</title>
        <authorList>
            <person name="Heidel A.J."/>
            <person name="Lawal H.M."/>
            <person name="Felder M."/>
            <person name="Schilde C."/>
            <person name="Helps N.R."/>
            <person name="Tunggal B."/>
            <person name="Rivero F."/>
            <person name="John U."/>
            <person name="Schleicher M."/>
            <person name="Eichinger L."/>
            <person name="Platzer M."/>
            <person name="Noegel A.A."/>
            <person name="Schaap P."/>
            <person name="Gloeckner G."/>
        </authorList>
    </citation>
    <scope>NUCLEOTIDE SEQUENCE [LARGE SCALE GENOMIC DNA]</scope>
    <source>
        <strain evidence="11">SH3</strain>
    </source>
</reference>
<dbReference type="SUPFAM" id="SSF47336">
    <property type="entry name" value="ACP-like"/>
    <property type="match status" value="1"/>
</dbReference>
<feature type="region of interest" description="C-terminal hotdog fold" evidence="5">
    <location>
        <begin position="1080"/>
        <end position="1236"/>
    </location>
</feature>
<dbReference type="SMART" id="SM00829">
    <property type="entry name" value="PKS_ER"/>
    <property type="match status" value="1"/>
</dbReference>
<dbReference type="InterPro" id="IPR011032">
    <property type="entry name" value="GroES-like_sf"/>
</dbReference>
<dbReference type="Pfam" id="PF16197">
    <property type="entry name" value="KAsynt_C_assoc"/>
    <property type="match status" value="1"/>
</dbReference>
<dbReference type="GO" id="GO:0016491">
    <property type="term" value="F:oxidoreductase activity"/>
    <property type="evidence" value="ECO:0007669"/>
    <property type="project" value="InterPro"/>
</dbReference>
<evidence type="ECO:0000256" key="4">
    <source>
        <dbReference type="ARBA" id="ARBA00022679"/>
    </source>
</evidence>
<dbReference type="Pfam" id="PF08659">
    <property type="entry name" value="KR"/>
    <property type="match status" value="1"/>
</dbReference>
<dbReference type="InterPro" id="IPR020841">
    <property type="entry name" value="PKS_Beta-ketoAc_synthase_dom"/>
</dbReference>
<dbReference type="InterPro" id="IPR016036">
    <property type="entry name" value="Malonyl_transacylase_ACP-bd"/>
</dbReference>
<dbReference type="InterPro" id="IPR014043">
    <property type="entry name" value="Acyl_transferase_dom"/>
</dbReference>